<dbReference type="AlphaFoldDB" id="A0A0E9U4V4"/>
<proteinExistence type="predicted"/>
<accession>A0A0E9U4V4</accession>
<name>A0A0E9U4V4_ANGAN</name>
<dbReference type="EMBL" id="GBXM01047741">
    <property type="protein sequence ID" value="JAH60836.1"/>
    <property type="molecule type" value="Transcribed_RNA"/>
</dbReference>
<sequence length="41" mass="4716">MSLYVHFKFLIEINLPLNDFNLLPTYGTMGISLEQEALCII</sequence>
<reference evidence="1" key="1">
    <citation type="submission" date="2014-11" db="EMBL/GenBank/DDBJ databases">
        <authorList>
            <person name="Amaro Gonzalez C."/>
        </authorList>
    </citation>
    <scope>NUCLEOTIDE SEQUENCE</scope>
</reference>
<reference evidence="1" key="2">
    <citation type="journal article" date="2015" name="Fish Shellfish Immunol.">
        <title>Early steps in the European eel (Anguilla anguilla)-Vibrio vulnificus interaction in the gills: Role of the RtxA13 toxin.</title>
        <authorList>
            <person name="Callol A."/>
            <person name="Pajuelo D."/>
            <person name="Ebbesson L."/>
            <person name="Teles M."/>
            <person name="MacKenzie S."/>
            <person name="Amaro C."/>
        </authorList>
    </citation>
    <scope>NUCLEOTIDE SEQUENCE</scope>
</reference>
<protein>
    <submittedName>
        <fullName evidence="1">Uncharacterized protein</fullName>
    </submittedName>
</protein>
<evidence type="ECO:0000313" key="1">
    <source>
        <dbReference type="EMBL" id="JAH60836.1"/>
    </source>
</evidence>
<organism evidence="1">
    <name type="scientific">Anguilla anguilla</name>
    <name type="common">European freshwater eel</name>
    <name type="synonym">Muraena anguilla</name>
    <dbReference type="NCBI Taxonomy" id="7936"/>
    <lineage>
        <taxon>Eukaryota</taxon>
        <taxon>Metazoa</taxon>
        <taxon>Chordata</taxon>
        <taxon>Craniata</taxon>
        <taxon>Vertebrata</taxon>
        <taxon>Euteleostomi</taxon>
        <taxon>Actinopterygii</taxon>
        <taxon>Neopterygii</taxon>
        <taxon>Teleostei</taxon>
        <taxon>Anguilliformes</taxon>
        <taxon>Anguillidae</taxon>
        <taxon>Anguilla</taxon>
    </lineage>
</organism>